<feature type="region of interest" description="Disordered" evidence="1">
    <location>
        <begin position="1"/>
        <end position="32"/>
    </location>
</feature>
<evidence type="ECO:0000256" key="1">
    <source>
        <dbReference type="SAM" id="MobiDB-lite"/>
    </source>
</evidence>
<keyword evidence="3" id="KW-1185">Reference proteome</keyword>
<name>A0A834M515_RHYFE</name>
<organism evidence="2 3">
    <name type="scientific">Rhynchophorus ferrugineus</name>
    <name type="common">Red palm weevil</name>
    <name type="synonym">Curculio ferrugineus</name>
    <dbReference type="NCBI Taxonomy" id="354439"/>
    <lineage>
        <taxon>Eukaryota</taxon>
        <taxon>Metazoa</taxon>
        <taxon>Ecdysozoa</taxon>
        <taxon>Arthropoda</taxon>
        <taxon>Hexapoda</taxon>
        <taxon>Insecta</taxon>
        <taxon>Pterygota</taxon>
        <taxon>Neoptera</taxon>
        <taxon>Endopterygota</taxon>
        <taxon>Coleoptera</taxon>
        <taxon>Polyphaga</taxon>
        <taxon>Cucujiformia</taxon>
        <taxon>Curculionidae</taxon>
        <taxon>Dryophthorinae</taxon>
        <taxon>Rhynchophorus</taxon>
    </lineage>
</organism>
<dbReference type="EMBL" id="JAACXV010014474">
    <property type="protein sequence ID" value="KAF7267030.1"/>
    <property type="molecule type" value="Genomic_DNA"/>
</dbReference>
<comment type="caution">
    <text evidence="2">The sequence shown here is derived from an EMBL/GenBank/DDBJ whole genome shotgun (WGS) entry which is preliminary data.</text>
</comment>
<evidence type="ECO:0000313" key="3">
    <source>
        <dbReference type="Proteomes" id="UP000625711"/>
    </source>
</evidence>
<sequence>MDECRASGYLTPGDGGAPRRTPEASYPGKEGGMRRWNENVRFILPVHSLVSALRLDLVTFSDGYDFFPSIKC</sequence>
<reference evidence="2" key="1">
    <citation type="submission" date="2020-08" db="EMBL/GenBank/DDBJ databases">
        <title>Genome sequencing and assembly of the red palm weevil Rhynchophorus ferrugineus.</title>
        <authorList>
            <person name="Dias G.B."/>
            <person name="Bergman C.M."/>
            <person name="Manee M."/>
        </authorList>
    </citation>
    <scope>NUCLEOTIDE SEQUENCE</scope>
    <source>
        <strain evidence="2">AA-2017</strain>
        <tissue evidence="2">Whole larva</tissue>
    </source>
</reference>
<proteinExistence type="predicted"/>
<gene>
    <name evidence="2" type="ORF">GWI33_019688</name>
</gene>
<protein>
    <submittedName>
        <fullName evidence="2">Uncharacterized protein</fullName>
    </submittedName>
</protein>
<dbReference type="Proteomes" id="UP000625711">
    <property type="component" value="Unassembled WGS sequence"/>
</dbReference>
<accession>A0A834M515</accession>
<dbReference type="AlphaFoldDB" id="A0A834M515"/>
<evidence type="ECO:0000313" key="2">
    <source>
        <dbReference type="EMBL" id="KAF7267030.1"/>
    </source>
</evidence>